<dbReference type="EMBL" id="UZAH01025858">
    <property type="protein sequence ID" value="VDO71756.1"/>
    <property type="molecule type" value="Genomic_DNA"/>
</dbReference>
<dbReference type="PROSITE" id="PS00141">
    <property type="entry name" value="ASP_PROTEASE"/>
    <property type="match status" value="1"/>
</dbReference>
<dbReference type="GO" id="GO:0003676">
    <property type="term" value="F:nucleic acid binding"/>
    <property type="evidence" value="ECO:0007669"/>
    <property type="project" value="InterPro"/>
</dbReference>
<dbReference type="Pfam" id="PF00098">
    <property type="entry name" value="zf-CCHC"/>
    <property type="match status" value="1"/>
</dbReference>
<dbReference type="InterPro" id="IPR001878">
    <property type="entry name" value="Znf_CCHC"/>
</dbReference>
<keyword evidence="1" id="KW-0479">Metal-binding</keyword>
<dbReference type="Gene3D" id="4.10.60.10">
    <property type="entry name" value="Zinc finger, CCHC-type"/>
    <property type="match status" value="1"/>
</dbReference>
<feature type="region of interest" description="Disordered" evidence="2">
    <location>
        <begin position="178"/>
        <end position="200"/>
    </location>
</feature>
<feature type="compositionally biased region" description="Polar residues" evidence="2">
    <location>
        <begin position="178"/>
        <end position="187"/>
    </location>
</feature>
<dbReference type="WBParaSite" id="HPBE_0000732401-mRNA-1">
    <property type="protein sequence ID" value="HPBE_0000732401-mRNA-1"/>
    <property type="gene ID" value="HPBE_0000732401"/>
</dbReference>
<dbReference type="GO" id="GO:0019899">
    <property type="term" value="F:enzyme binding"/>
    <property type="evidence" value="ECO:0007669"/>
    <property type="project" value="UniProtKB-ARBA"/>
</dbReference>
<dbReference type="GO" id="GO:0008270">
    <property type="term" value="F:zinc ion binding"/>
    <property type="evidence" value="ECO:0007669"/>
    <property type="project" value="UniProtKB-KW"/>
</dbReference>
<keyword evidence="1" id="KW-0862">Zinc</keyword>
<evidence type="ECO:0000313" key="4">
    <source>
        <dbReference type="EMBL" id="VDO71756.1"/>
    </source>
</evidence>
<dbReference type="AlphaFoldDB" id="A0A183FJU1"/>
<dbReference type="SUPFAM" id="SSF50630">
    <property type="entry name" value="Acid proteases"/>
    <property type="match status" value="1"/>
</dbReference>
<dbReference type="PROSITE" id="PS50158">
    <property type="entry name" value="ZF_CCHC"/>
    <property type="match status" value="1"/>
</dbReference>
<reference evidence="4 5" key="1">
    <citation type="submission" date="2018-11" db="EMBL/GenBank/DDBJ databases">
        <authorList>
            <consortium name="Pathogen Informatics"/>
        </authorList>
    </citation>
    <scope>NUCLEOTIDE SEQUENCE [LARGE SCALE GENOMIC DNA]</scope>
</reference>
<feature type="domain" description="CCHC-type" evidence="3">
    <location>
        <begin position="516"/>
        <end position="530"/>
    </location>
</feature>
<gene>
    <name evidence="4" type="ORF">HPBE_LOCUS7325</name>
</gene>
<feature type="region of interest" description="Disordered" evidence="2">
    <location>
        <begin position="468"/>
        <end position="509"/>
    </location>
</feature>
<proteinExistence type="predicted"/>
<dbReference type="GO" id="GO:0006508">
    <property type="term" value="P:proteolysis"/>
    <property type="evidence" value="ECO:0007669"/>
    <property type="project" value="InterPro"/>
</dbReference>
<dbReference type="InterPro" id="IPR001969">
    <property type="entry name" value="Aspartic_peptidase_AS"/>
</dbReference>
<accession>A0A183FJU1</accession>
<keyword evidence="1" id="KW-0863">Zinc-finger</keyword>
<dbReference type="GO" id="GO:0005737">
    <property type="term" value="C:cytoplasm"/>
    <property type="evidence" value="ECO:0007669"/>
    <property type="project" value="UniProtKB-ARBA"/>
</dbReference>
<evidence type="ECO:0000313" key="5">
    <source>
        <dbReference type="Proteomes" id="UP000050761"/>
    </source>
</evidence>
<dbReference type="SUPFAM" id="SSF57756">
    <property type="entry name" value="Retrovirus zinc finger-like domains"/>
    <property type="match status" value="1"/>
</dbReference>
<dbReference type="GO" id="GO:0004190">
    <property type="term" value="F:aspartic-type endopeptidase activity"/>
    <property type="evidence" value="ECO:0007669"/>
    <property type="project" value="InterPro"/>
</dbReference>
<name>A0A183FJU1_HELPZ</name>
<sequence length="738" mass="82946">MVAEELEEEFKRLCGGEVQPELLQVCNRLSKAIKDIEVLVMAEVAKVMRCGDPSREAIERVGRMATEVALSELGEVQGKCKESAVVQRWVQVVLASMGCDSRAKGVEQLAELLERRDQLRYLCDTYGVPDEHFPQWCERTIQENGRLQETVRRQQSELDELKEAKRQLAEQVMELQRLRTSGESQSMDAAGGVKEVDTGRPRRGADLLTILRPEKSALRESKMLQRSRGGDVYPRSAGTEQLRSNRAHCGIGQRQPGGWRSPGQSGESDVEGSASEVGRNNPMAQYFRYLALPEVRPYSGEHPAYSFNTFLESFMLKYPKEGWTEVELGVLLRSKLTGKARTQYEALPTAEREGSFEAQVDALRWACTAEVRNHRVVALGELKRLRKKEGQSVADFCVELERLTRRAHPHLDEVALDTERAQLLYEQLAHWNDSYHLMEALESEGHAYEKLKQTAMRIERRNWTLRNGGVPGRTVVGAGKESNRPKPQGEFGEPQAPRDAKEDPRGAGARKRTQLCYKCHEPGHIARTCKTEGPRTRDTDSRGVTSLSARLLQPACRAIGQIRERKSEIGVSTSCPLVGSKYTTTIEIFGRQWTGLLDTGSEVSIIPAKVLLQAKEDGYDIDRDVVEHEMDQSLQVCDASGEVMSFVTVVEVKMREGKDPPREVIAKMYVTRAMDDLIILGTNVLSALGYELRRQGPVMQPVASRQDEHAVVVRVTHLTDLCLGLCVWHNGLMWRRGQ</sequence>
<evidence type="ECO:0000313" key="6">
    <source>
        <dbReference type="WBParaSite" id="HPBE_0000732401-mRNA-1"/>
    </source>
</evidence>
<reference evidence="6" key="2">
    <citation type="submission" date="2019-09" db="UniProtKB">
        <authorList>
            <consortium name="WormBaseParasite"/>
        </authorList>
    </citation>
    <scope>IDENTIFICATION</scope>
</reference>
<feature type="region of interest" description="Disordered" evidence="2">
    <location>
        <begin position="222"/>
        <end position="277"/>
    </location>
</feature>
<dbReference type="InterPro" id="IPR036875">
    <property type="entry name" value="Znf_CCHC_sf"/>
</dbReference>
<evidence type="ECO:0000256" key="1">
    <source>
        <dbReference type="PROSITE-ProRule" id="PRU00047"/>
    </source>
</evidence>
<dbReference type="OrthoDB" id="5874861at2759"/>
<evidence type="ECO:0000259" key="3">
    <source>
        <dbReference type="PROSITE" id="PS50158"/>
    </source>
</evidence>
<dbReference type="InterPro" id="IPR021109">
    <property type="entry name" value="Peptidase_aspartic_dom_sf"/>
</dbReference>
<accession>A0A3P7XDI2</accession>
<feature type="compositionally biased region" description="Basic and acidic residues" evidence="2">
    <location>
        <begin position="496"/>
        <end position="505"/>
    </location>
</feature>
<evidence type="ECO:0000256" key="2">
    <source>
        <dbReference type="SAM" id="MobiDB-lite"/>
    </source>
</evidence>
<dbReference type="SMART" id="SM00343">
    <property type="entry name" value="ZnF_C2HC"/>
    <property type="match status" value="1"/>
</dbReference>
<organism evidence="5 6">
    <name type="scientific">Heligmosomoides polygyrus</name>
    <name type="common">Parasitic roundworm</name>
    <dbReference type="NCBI Taxonomy" id="6339"/>
    <lineage>
        <taxon>Eukaryota</taxon>
        <taxon>Metazoa</taxon>
        <taxon>Ecdysozoa</taxon>
        <taxon>Nematoda</taxon>
        <taxon>Chromadorea</taxon>
        <taxon>Rhabditida</taxon>
        <taxon>Rhabditina</taxon>
        <taxon>Rhabditomorpha</taxon>
        <taxon>Strongyloidea</taxon>
        <taxon>Heligmosomidae</taxon>
        <taxon>Heligmosomoides</taxon>
    </lineage>
</organism>
<protein>
    <submittedName>
        <fullName evidence="6">CCHC-type domain-containing protein</fullName>
    </submittedName>
</protein>
<keyword evidence="5" id="KW-1185">Reference proteome</keyword>
<dbReference type="Proteomes" id="UP000050761">
    <property type="component" value="Unassembled WGS sequence"/>
</dbReference>